<proteinExistence type="predicted"/>
<dbReference type="Proteomes" id="UP001524944">
    <property type="component" value="Unassembled WGS sequence"/>
</dbReference>
<reference evidence="1 2" key="1">
    <citation type="submission" date="2022-08" db="EMBL/GenBank/DDBJ databases">
        <title>Proteogenomics of the novel Dehalobacterium formicoaceticum strain EZ94 highlights a key role of methyltransferases during anaerobic dichloromethane degradation.</title>
        <authorList>
            <person name="Wasmund K."/>
        </authorList>
    </citation>
    <scope>NUCLEOTIDE SEQUENCE [LARGE SCALE GENOMIC DNA]</scope>
    <source>
        <strain evidence="1 2">EZ94</strain>
    </source>
</reference>
<evidence type="ECO:0000313" key="2">
    <source>
        <dbReference type="Proteomes" id="UP001524944"/>
    </source>
</evidence>
<accession>A0ABT1Y7D0</accession>
<keyword evidence="2" id="KW-1185">Reference proteome</keyword>
<evidence type="ECO:0000313" key="1">
    <source>
        <dbReference type="EMBL" id="MCR6545814.1"/>
    </source>
</evidence>
<dbReference type="RefSeq" id="WP_257913338.1">
    <property type="nucleotide sequence ID" value="NZ_JANPWE010000004.1"/>
</dbReference>
<name>A0ABT1Y7D0_9FIRM</name>
<protein>
    <recommendedName>
        <fullName evidence="3">2-phosphosulfolactate phosphatase</fullName>
    </recommendedName>
</protein>
<evidence type="ECO:0008006" key="3">
    <source>
        <dbReference type="Google" id="ProtNLM"/>
    </source>
</evidence>
<dbReference type="EMBL" id="JANPWE010000004">
    <property type="protein sequence ID" value="MCR6545814.1"/>
    <property type="molecule type" value="Genomic_DNA"/>
</dbReference>
<organism evidence="1 2">
    <name type="scientific">Dehalobacterium formicoaceticum</name>
    <dbReference type="NCBI Taxonomy" id="51515"/>
    <lineage>
        <taxon>Bacteria</taxon>
        <taxon>Bacillati</taxon>
        <taxon>Bacillota</taxon>
        <taxon>Clostridia</taxon>
        <taxon>Eubacteriales</taxon>
        <taxon>Peptococcaceae</taxon>
        <taxon>Dehalobacterium</taxon>
    </lineage>
</organism>
<sequence length="232" mass="24475">MTITQVEVLQDASGAFFGAMKGNIVVIVDVINMSTTLEASLDAGALGVFGASPDTTRAPVSVNPEAVGFHAVRFARQYHSDLILVTEPRVGTERERREHASRAIAGIRRAGINHITVLPNLGAETVKLADFKNKVVLAVTDSGGVAYDAAFNVGATVTTATVARSLRKKGLASVHDGVIRALSQAGGNHQGISVVAASSNSLEDILAANFIAQYFESYIEHGHDILQGNFYS</sequence>
<gene>
    <name evidence="1" type="ORF">NVS47_09880</name>
</gene>
<comment type="caution">
    <text evidence="1">The sequence shown here is derived from an EMBL/GenBank/DDBJ whole genome shotgun (WGS) entry which is preliminary data.</text>
</comment>